<feature type="region of interest" description="Disordered" evidence="1">
    <location>
        <begin position="1"/>
        <end position="33"/>
    </location>
</feature>
<dbReference type="AlphaFoldDB" id="A0A919T4R1"/>
<name>A0A919T4R1_9ACTN</name>
<evidence type="ECO:0000256" key="1">
    <source>
        <dbReference type="SAM" id="MobiDB-lite"/>
    </source>
</evidence>
<sequence>MTAVAEPVTAEVPSKCAGGANAAGSPANPCDTPGNLPRCQLCPTSPNYWRLPETKAVGS</sequence>
<feature type="compositionally biased region" description="Low complexity" evidence="1">
    <location>
        <begin position="17"/>
        <end position="29"/>
    </location>
</feature>
<protein>
    <submittedName>
        <fullName evidence="2">Uncharacterized protein</fullName>
    </submittedName>
</protein>
<comment type="caution">
    <text evidence="2">The sequence shown here is derived from an EMBL/GenBank/DDBJ whole genome shotgun (WGS) entry which is preliminary data.</text>
</comment>
<dbReference type="RefSeq" id="WP_213004825.1">
    <property type="nucleotide sequence ID" value="NZ_BOQN01000009.1"/>
</dbReference>
<keyword evidence="3" id="KW-1185">Reference proteome</keyword>
<dbReference type="EMBL" id="BOQN01000009">
    <property type="protein sequence ID" value="GIM88843.1"/>
    <property type="molecule type" value="Genomic_DNA"/>
</dbReference>
<organism evidence="2 3">
    <name type="scientific">Paractinoplanes toevensis</name>
    <dbReference type="NCBI Taxonomy" id="571911"/>
    <lineage>
        <taxon>Bacteria</taxon>
        <taxon>Bacillati</taxon>
        <taxon>Actinomycetota</taxon>
        <taxon>Actinomycetes</taxon>
        <taxon>Micromonosporales</taxon>
        <taxon>Micromonosporaceae</taxon>
        <taxon>Paractinoplanes</taxon>
    </lineage>
</organism>
<evidence type="ECO:0000313" key="3">
    <source>
        <dbReference type="Proteomes" id="UP000677082"/>
    </source>
</evidence>
<proteinExistence type="predicted"/>
<gene>
    <name evidence="2" type="ORF">Ato02nite_006360</name>
</gene>
<accession>A0A919T4R1</accession>
<dbReference type="Proteomes" id="UP000677082">
    <property type="component" value="Unassembled WGS sequence"/>
</dbReference>
<reference evidence="2 3" key="1">
    <citation type="submission" date="2021-03" db="EMBL/GenBank/DDBJ databases">
        <title>Whole genome shotgun sequence of Actinoplanes toevensis NBRC 105298.</title>
        <authorList>
            <person name="Komaki H."/>
            <person name="Tamura T."/>
        </authorList>
    </citation>
    <scope>NUCLEOTIDE SEQUENCE [LARGE SCALE GENOMIC DNA]</scope>
    <source>
        <strain evidence="2 3">NBRC 105298</strain>
    </source>
</reference>
<evidence type="ECO:0000313" key="2">
    <source>
        <dbReference type="EMBL" id="GIM88843.1"/>
    </source>
</evidence>